<dbReference type="PROSITE" id="PS51257">
    <property type="entry name" value="PROKAR_LIPOPROTEIN"/>
    <property type="match status" value="1"/>
</dbReference>
<evidence type="ECO:0008006" key="5">
    <source>
        <dbReference type="Google" id="ProtNLM"/>
    </source>
</evidence>
<dbReference type="EMBL" id="JBIBSM010000003">
    <property type="protein sequence ID" value="MFF8275753.1"/>
    <property type="molecule type" value="Genomic_DNA"/>
</dbReference>
<accession>A0ABW6Y7G6</accession>
<evidence type="ECO:0000256" key="1">
    <source>
        <dbReference type="SAM" id="MobiDB-lite"/>
    </source>
</evidence>
<feature type="chain" id="PRO_5046480827" description="DUF732 domain-containing protein" evidence="2">
    <location>
        <begin position="31"/>
        <end position="236"/>
    </location>
</feature>
<feature type="region of interest" description="Disordered" evidence="1">
    <location>
        <begin position="31"/>
        <end position="93"/>
    </location>
</feature>
<evidence type="ECO:0000256" key="2">
    <source>
        <dbReference type="SAM" id="SignalP"/>
    </source>
</evidence>
<feature type="signal peptide" evidence="2">
    <location>
        <begin position="1"/>
        <end position="30"/>
    </location>
</feature>
<protein>
    <recommendedName>
        <fullName evidence="5">DUF732 domain-containing protein</fullName>
    </recommendedName>
</protein>
<evidence type="ECO:0000313" key="3">
    <source>
        <dbReference type="EMBL" id="MFF8275753.1"/>
    </source>
</evidence>
<sequence length="236" mass="23914">MRRPLHRRRPAAVATAAAALAALLTLSACSSNGDGDGDSAADRSNAAGPSRSAVVPDRQTEVAPTGPAPSASASRGPVVPDSELKPVTGSFTKDQKAYLSGRVPKSMDPAAVLQNGQESCQRLERTAKRDRDAAVGALVAGDIPDAEAAVNHLCPAQKPLLATARTGHPDGTTARPAPGTYRALTTDPSCTWRALGGGGKLLASGPSTGAQGPVKATVPAGTVEFVSTSCYAWLPT</sequence>
<dbReference type="Proteomes" id="UP001603013">
    <property type="component" value="Unassembled WGS sequence"/>
</dbReference>
<keyword evidence="4" id="KW-1185">Reference proteome</keyword>
<comment type="caution">
    <text evidence="3">The sequence shown here is derived from an EMBL/GenBank/DDBJ whole genome shotgun (WGS) entry which is preliminary data.</text>
</comment>
<name>A0ABW6Y7G6_9ACTN</name>
<dbReference type="RefSeq" id="WP_391933372.1">
    <property type="nucleotide sequence ID" value="NZ_JBIBSM010000003.1"/>
</dbReference>
<organism evidence="3 4">
    <name type="scientific">Streptomyces lateritius</name>
    <dbReference type="NCBI Taxonomy" id="67313"/>
    <lineage>
        <taxon>Bacteria</taxon>
        <taxon>Bacillati</taxon>
        <taxon>Actinomycetota</taxon>
        <taxon>Actinomycetes</taxon>
        <taxon>Kitasatosporales</taxon>
        <taxon>Streptomycetaceae</taxon>
        <taxon>Streptomyces</taxon>
    </lineage>
</organism>
<reference evidence="3 4" key="1">
    <citation type="submission" date="2024-10" db="EMBL/GenBank/DDBJ databases">
        <title>The Natural Products Discovery Center: Release of the First 8490 Sequenced Strains for Exploring Actinobacteria Biosynthetic Diversity.</title>
        <authorList>
            <person name="Kalkreuter E."/>
            <person name="Kautsar S.A."/>
            <person name="Yang D."/>
            <person name="Bader C.D."/>
            <person name="Teijaro C.N."/>
            <person name="Fluegel L."/>
            <person name="Davis C.M."/>
            <person name="Simpson J.R."/>
            <person name="Lauterbach L."/>
            <person name="Steele A.D."/>
            <person name="Gui C."/>
            <person name="Meng S."/>
            <person name="Li G."/>
            <person name="Viehrig K."/>
            <person name="Ye F."/>
            <person name="Su P."/>
            <person name="Kiefer A.F."/>
            <person name="Nichols A."/>
            <person name="Cepeda A.J."/>
            <person name="Yan W."/>
            <person name="Fan B."/>
            <person name="Jiang Y."/>
            <person name="Adhikari A."/>
            <person name="Zheng C.-J."/>
            <person name="Schuster L."/>
            <person name="Cowan T.M."/>
            <person name="Smanski M.J."/>
            <person name="Chevrette M.G."/>
            <person name="De Carvalho L.P.S."/>
            <person name="Shen B."/>
        </authorList>
    </citation>
    <scope>NUCLEOTIDE SEQUENCE [LARGE SCALE GENOMIC DNA]</scope>
    <source>
        <strain evidence="3 4">NPDC015755</strain>
    </source>
</reference>
<gene>
    <name evidence="3" type="ORF">ACF05T_06495</name>
</gene>
<keyword evidence="2" id="KW-0732">Signal</keyword>
<evidence type="ECO:0000313" key="4">
    <source>
        <dbReference type="Proteomes" id="UP001603013"/>
    </source>
</evidence>
<proteinExistence type="predicted"/>
<feature type="compositionally biased region" description="Low complexity" evidence="1">
    <location>
        <begin position="62"/>
        <end position="80"/>
    </location>
</feature>